<feature type="region of interest" description="Disordered" evidence="1">
    <location>
        <begin position="321"/>
        <end position="389"/>
    </location>
</feature>
<feature type="compositionally biased region" description="Acidic residues" evidence="1">
    <location>
        <begin position="356"/>
        <end position="389"/>
    </location>
</feature>
<feature type="compositionally biased region" description="Acidic residues" evidence="1">
    <location>
        <begin position="323"/>
        <end position="336"/>
    </location>
</feature>
<evidence type="ECO:0000313" key="3">
    <source>
        <dbReference type="EMBL" id="KAK7028166.1"/>
    </source>
</evidence>
<organism evidence="3 4">
    <name type="scientific">Paramarasmius palmivorus</name>
    <dbReference type="NCBI Taxonomy" id="297713"/>
    <lineage>
        <taxon>Eukaryota</taxon>
        <taxon>Fungi</taxon>
        <taxon>Dikarya</taxon>
        <taxon>Basidiomycota</taxon>
        <taxon>Agaricomycotina</taxon>
        <taxon>Agaricomycetes</taxon>
        <taxon>Agaricomycetidae</taxon>
        <taxon>Agaricales</taxon>
        <taxon>Marasmiineae</taxon>
        <taxon>Marasmiaceae</taxon>
        <taxon>Paramarasmius</taxon>
    </lineage>
</organism>
<evidence type="ECO:0000256" key="1">
    <source>
        <dbReference type="SAM" id="MobiDB-lite"/>
    </source>
</evidence>
<reference evidence="3 4" key="1">
    <citation type="submission" date="2024-01" db="EMBL/GenBank/DDBJ databases">
        <title>A draft genome for a cacao thread blight-causing isolate of Paramarasmius palmivorus.</title>
        <authorList>
            <person name="Baruah I.K."/>
            <person name="Bukari Y."/>
            <person name="Amoako-Attah I."/>
            <person name="Meinhardt L.W."/>
            <person name="Bailey B.A."/>
            <person name="Cohen S.P."/>
        </authorList>
    </citation>
    <scope>NUCLEOTIDE SEQUENCE [LARGE SCALE GENOMIC DNA]</scope>
    <source>
        <strain evidence="3 4">GH-12</strain>
    </source>
</reference>
<protein>
    <recommendedName>
        <fullName evidence="2">DUF8191 domain-containing protein</fullName>
    </recommendedName>
</protein>
<sequence>MATQTGAEHLNLPTSEILKAKDKKIEDLEKQVEELRQALASQKANEEIKLQGHVKKEEDASEDEEGDDDIMMDEGPLDEDDSDSEMTPYVDFEPGIEGEPLWVLDEHLYRCSICEETPDSEPLDENYLDVVYQKREKEDYRMAEQRETTPLRDINDARLHPDTVAYDYGNRVEEYKSLLARGATRMMCETFHLSYSQDTGIWLQIKDDLLQEWAGPKMLNPAFISWKVCLGREIVLDKEDEDGSVYVDEFLEEALLFGGRTGGTLAWRTVEASPGEWVTRPFMDAASAPDHTADVREWFEVGRYLGNDEEWAYPEQVAKNDYESDNSGDEEEDNDSDGMVQLGWDGEGGYGPDGDRSDEEAQMSDPAPESEGDESVDSDWDSETDEEDT</sequence>
<feature type="region of interest" description="Disordered" evidence="1">
    <location>
        <begin position="41"/>
        <end position="84"/>
    </location>
</feature>
<keyword evidence="4" id="KW-1185">Reference proteome</keyword>
<evidence type="ECO:0000313" key="4">
    <source>
        <dbReference type="Proteomes" id="UP001383192"/>
    </source>
</evidence>
<proteinExistence type="predicted"/>
<feature type="domain" description="DUF8191" evidence="2">
    <location>
        <begin position="178"/>
        <end position="253"/>
    </location>
</feature>
<dbReference type="Pfam" id="PF26609">
    <property type="entry name" value="DUF8191"/>
    <property type="match status" value="1"/>
</dbReference>
<dbReference type="Proteomes" id="UP001383192">
    <property type="component" value="Unassembled WGS sequence"/>
</dbReference>
<comment type="caution">
    <text evidence="3">The sequence shown here is derived from an EMBL/GenBank/DDBJ whole genome shotgun (WGS) entry which is preliminary data.</text>
</comment>
<accession>A0AAW0BR18</accession>
<name>A0AAW0BR18_9AGAR</name>
<dbReference type="AlphaFoldDB" id="A0AAW0BR18"/>
<evidence type="ECO:0000259" key="2">
    <source>
        <dbReference type="Pfam" id="PF26609"/>
    </source>
</evidence>
<gene>
    <name evidence="3" type="ORF">VNI00_014981</name>
</gene>
<dbReference type="InterPro" id="IPR058504">
    <property type="entry name" value="DUF8191"/>
</dbReference>
<dbReference type="EMBL" id="JAYKXP010000090">
    <property type="protein sequence ID" value="KAK7028166.1"/>
    <property type="molecule type" value="Genomic_DNA"/>
</dbReference>
<feature type="compositionally biased region" description="Acidic residues" evidence="1">
    <location>
        <begin position="59"/>
        <end position="84"/>
    </location>
</feature>
<feature type="compositionally biased region" description="Basic and acidic residues" evidence="1">
    <location>
        <begin position="44"/>
        <end position="58"/>
    </location>
</feature>